<evidence type="ECO:0000313" key="2">
    <source>
        <dbReference type="EMBL" id="KAL2823936.1"/>
    </source>
</evidence>
<keyword evidence="1" id="KW-0812">Transmembrane</keyword>
<proteinExistence type="predicted"/>
<protein>
    <submittedName>
        <fullName evidence="2">Uncharacterized protein</fullName>
    </submittedName>
</protein>
<dbReference type="EMBL" id="JBFXLS010000048">
    <property type="protein sequence ID" value="KAL2823936.1"/>
    <property type="molecule type" value="Genomic_DNA"/>
</dbReference>
<evidence type="ECO:0000313" key="3">
    <source>
        <dbReference type="Proteomes" id="UP001610335"/>
    </source>
</evidence>
<gene>
    <name evidence="2" type="ORF">BDW59DRAFT_91323</name>
</gene>
<organism evidence="2 3">
    <name type="scientific">Aspergillus cavernicola</name>
    <dbReference type="NCBI Taxonomy" id="176166"/>
    <lineage>
        <taxon>Eukaryota</taxon>
        <taxon>Fungi</taxon>
        <taxon>Dikarya</taxon>
        <taxon>Ascomycota</taxon>
        <taxon>Pezizomycotina</taxon>
        <taxon>Eurotiomycetes</taxon>
        <taxon>Eurotiomycetidae</taxon>
        <taxon>Eurotiales</taxon>
        <taxon>Aspergillaceae</taxon>
        <taxon>Aspergillus</taxon>
        <taxon>Aspergillus subgen. Nidulantes</taxon>
    </lineage>
</organism>
<feature type="transmembrane region" description="Helical" evidence="1">
    <location>
        <begin position="28"/>
        <end position="48"/>
    </location>
</feature>
<reference evidence="2 3" key="1">
    <citation type="submission" date="2024-07" db="EMBL/GenBank/DDBJ databases">
        <title>Section-level genome sequencing and comparative genomics of Aspergillus sections Usti and Cavernicolus.</title>
        <authorList>
            <consortium name="Lawrence Berkeley National Laboratory"/>
            <person name="Nybo J.L."/>
            <person name="Vesth T.C."/>
            <person name="Theobald S."/>
            <person name="Frisvad J.C."/>
            <person name="Larsen T.O."/>
            <person name="Kjaerboelling I."/>
            <person name="Rothschild-Mancinelli K."/>
            <person name="Lyhne E.K."/>
            <person name="Kogle M.E."/>
            <person name="Barry K."/>
            <person name="Clum A."/>
            <person name="Na H."/>
            <person name="Ledsgaard L."/>
            <person name="Lin J."/>
            <person name="Lipzen A."/>
            <person name="Kuo A."/>
            <person name="Riley R."/>
            <person name="Mondo S."/>
            <person name="LaButti K."/>
            <person name="Haridas S."/>
            <person name="Pangalinan J."/>
            <person name="Salamov A.A."/>
            <person name="Simmons B.A."/>
            <person name="Magnuson J.K."/>
            <person name="Chen J."/>
            <person name="Drula E."/>
            <person name="Henrissat B."/>
            <person name="Wiebenga A."/>
            <person name="Lubbers R.J."/>
            <person name="Gomes A.C."/>
            <person name="Makela M.R."/>
            <person name="Stajich J."/>
            <person name="Grigoriev I.V."/>
            <person name="Mortensen U.H."/>
            <person name="De vries R.P."/>
            <person name="Baker S.E."/>
            <person name="Andersen M.R."/>
        </authorList>
    </citation>
    <scope>NUCLEOTIDE SEQUENCE [LARGE SCALE GENOMIC DNA]</scope>
    <source>
        <strain evidence="2 3">CBS 600.67</strain>
    </source>
</reference>
<keyword evidence="1" id="KW-1133">Transmembrane helix</keyword>
<dbReference type="Proteomes" id="UP001610335">
    <property type="component" value="Unassembled WGS sequence"/>
</dbReference>
<name>A0ABR4I864_9EURO</name>
<sequence>MVLCRYTIIWRLTCRGLWFQGHLCYPSASFRSPIVLLFLLLFAIPSIFHHTWSADPSPDTEQEACCNDIEYTHLHWYIQYRLSISKWVSTPATCRPLAH</sequence>
<keyword evidence="1" id="KW-0472">Membrane</keyword>
<comment type="caution">
    <text evidence="2">The sequence shown here is derived from an EMBL/GenBank/DDBJ whole genome shotgun (WGS) entry which is preliminary data.</text>
</comment>
<evidence type="ECO:0000256" key="1">
    <source>
        <dbReference type="SAM" id="Phobius"/>
    </source>
</evidence>
<keyword evidence="3" id="KW-1185">Reference proteome</keyword>
<accession>A0ABR4I864</accession>